<dbReference type="EMBL" id="BAHD01000048">
    <property type="protein sequence ID" value="GAB96773.1"/>
    <property type="molecule type" value="Genomic_DNA"/>
</dbReference>
<sequence>MCAVTTNRFATLLADRAPVFDGGYGWLLQERGLPAGDCAELWNLQEPEKIAALHDEYAAAGASVLTTNTFGGTAPRLAMHGLEDHVEAVNRAGAAIAREVADRHGALVGGDLGPTGELFEPMGTLTPEQAQGLFEAQLRGLVAGGIDLVLIETMSDLAEARAAIAAARAVCPDLPIVATMSFDTNLRTMMGVRPADAALELAAAGADVVGANCGRGPEEMSVIAEQLVAARPEGVLVLTQSNAGLPQLEGAEFVYTVGPQALAEHARSLRDAGVDVVGACCGSSPEHIAAIRAAVTA</sequence>
<dbReference type="Proteomes" id="UP000008366">
    <property type="component" value="Unassembled WGS sequence"/>
</dbReference>
<keyword evidence="7" id="KW-1185">Reference proteome</keyword>
<dbReference type="STRING" id="1184609.KILIM_048_00110"/>
<keyword evidence="2 4" id="KW-0808">Transferase</keyword>
<dbReference type="GO" id="GO:0009086">
    <property type="term" value="P:methionine biosynthetic process"/>
    <property type="evidence" value="ECO:0007669"/>
    <property type="project" value="InterPro"/>
</dbReference>
<keyword evidence="3 4" id="KW-0862">Zinc</keyword>
<dbReference type="PROSITE" id="PS50970">
    <property type="entry name" value="HCY"/>
    <property type="match status" value="1"/>
</dbReference>
<dbReference type="PIRSF" id="PIRSF037505">
    <property type="entry name" value="Betaine_HMT"/>
    <property type="match status" value="1"/>
</dbReference>
<evidence type="ECO:0000313" key="7">
    <source>
        <dbReference type="Proteomes" id="UP000008366"/>
    </source>
</evidence>
<reference evidence="6 7" key="1">
    <citation type="submission" date="2012-08" db="EMBL/GenBank/DDBJ databases">
        <title>Whole genome shotgun sequence of Kineosphaera limosa NBRC 100340.</title>
        <authorList>
            <person name="Yoshida I."/>
            <person name="Isaki S."/>
            <person name="Hosoyama A."/>
            <person name="Tsuchikane K."/>
            <person name="Katsumata H."/>
            <person name="Ando Y."/>
            <person name="Ohji S."/>
            <person name="Hamada M."/>
            <person name="Tamura T."/>
            <person name="Yamazoe A."/>
            <person name="Yamazaki S."/>
            <person name="Fujita N."/>
        </authorList>
    </citation>
    <scope>NUCLEOTIDE SEQUENCE [LARGE SCALE GENOMIC DNA]</scope>
    <source>
        <strain evidence="6 7">NBRC 100340</strain>
    </source>
</reference>
<dbReference type="GO" id="GO:0008168">
    <property type="term" value="F:methyltransferase activity"/>
    <property type="evidence" value="ECO:0007669"/>
    <property type="project" value="UniProtKB-UniRule"/>
</dbReference>
<feature type="binding site" evidence="3 4">
    <location>
        <position position="280"/>
    </location>
    <ligand>
        <name>Zn(2+)</name>
        <dbReference type="ChEBI" id="CHEBI:29105"/>
    </ligand>
</feature>
<evidence type="ECO:0000313" key="6">
    <source>
        <dbReference type="EMBL" id="GAB96773.1"/>
    </source>
</evidence>
<evidence type="ECO:0000259" key="5">
    <source>
        <dbReference type="PROSITE" id="PS50970"/>
    </source>
</evidence>
<feature type="binding site" evidence="3 4">
    <location>
        <position position="213"/>
    </location>
    <ligand>
        <name>Zn(2+)</name>
        <dbReference type="ChEBI" id="CHEBI:29105"/>
    </ligand>
</feature>
<evidence type="ECO:0000256" key="1">
    <source>
        <dbReference type="ARBA" id="ARBA00022603"/>
    </source>
</evidence>
<dbReference type="InterPro" id="IPR017226">
    <property type="entry name" value="BHMT-like"/>
</dbReference>
<dbReference type="PANTHER" id="PTHR11103:SF18">
    <property type="entry name" value="SLR1189 PROTEIN"/>
    <property type="match status" value="1"/>
</dbReference>
<evidence type="ECO:0000256" key="3">
    <source>
        <dbReference type="PIRSR" id="PIRSR037505-2"/>
    </source>
</evidence>
<dbReference type="Pfam" id="PF02574">
    <property type="entry name" value="S-methyl_trans"/>
    <property type="match status" value="1"/>
</dbReference>
<comment type="caution">
    <text evidence="6">The sequence shown here is derived from an EMBL/GenBank/DDBJ whole genome shotgun (WGS) entry which is preliminary data.</text>
</comment>
<dbReference type="eggNOG" id="COG0646">
    <property type="taxonomic scope" value="Bacteria"/>
</dbReference>
<proteinExistence type="predicted"/>
<dbReference type="Gene3D" id="3.20.20.330">
    <property type="entry name" value="Homocysteine-binding-like domain"/>
    <property type="match status" value="1"/>
</dbReference>
<evidence type="ECO:0000256" key="2">
    <source>
        <dbReference type="ARBA" id="ARBA00022679"/>
    </source>
</evidence>
<keyword evidence="3 4" id="KW-0479">Metal-binding</keyword>
<protein>
    <recommendedName>
        <fullName evidence="5">Hcy-binding domain-containing protein</fullName>
    </recommendedName>
</protein>
<organism evidence="6 7">
    <name type="scientific">Kineosphaera limosa NBRC 100340</name>
    <dbReference type="NCBI Taxonomy" id="1184609"/>
    <lineage>
        <taxon>Bacteria</taxon>
        <taxon>Bacillati</taxon>
        <taxon>Actinomycetota</taxon>
        <taxon>Actinomycetes</taxon>
        <taxon>Micrococcales</taxon>
        <taxon>Dermatophilaceae</taxon>
        <taxon>Kineosphaera</taxon>
    </lineage>
</organism>
<accession>K6VKM6</accession>
<feature type="domain" description="Hcy-binding" evidence="5">
    <location>
        <begin position="6"/>
        <end position="295"/>
    </location>
</feature>
<dbReference type="AlphaFoldDB" id="K6VKM6"/>
<dbReference type="GO" id="GO:0008270">
    <property type="term" value="F:zinc ion binding"/>
    <property type="evidence" value="ECO:0007669"/>
    <property type="project" value="InterPro"/>
</dbReference>
<evidence type="ECO:0000256" key="4">
    <source>
        <dbReference type="PROSITE-ProRule" id="PRU00333"/>
    </source>
</evidence>
<comment type="cofactor">
    <cofactor evidence="3">
        <name>Zn(2+)</name>
        <dbReference type="ChEBI" id="CHEBI:29105"/>
    </cofactor>
    <text evidence="3">Binds 1 zinc ion per subunit.</text>
</comment>
<dbReference type="PANTHER" id="PTHR11103">
    <property type="entry name" value="SLR1189 PROTEIN"/>
    <property type="match status" value="1"/>
</dbReference>
<dbReference type="InterPro" id="IPR003726">
    <property type="entry name" value="HCY_dom"/>
</dbReference>
<dbReference type="SUPFAM" id="SSF82282">
    <property type="entry name" value="Homocysteine S-methyltransferase"/>
    <property type="match status" value="1"/>
</dbReference>
<dbReference type="InterPro" id="IPR036589">
    <property type="entry name" value="HCY_dom_sf"/>
</dbReference>
<feature type="binding site" evidence="3 4">
    <location>
        <position position="281"/>
    </location>
    <ligand>
        <name>Zn(2+)</name>
        <dbReference type="ChEBI" id="CHEBI:29105"/>
    </ligand>
</feature>
<keyword evidence="1 4" id="KW-0489">Methyltransferase</keyword>
<dbReference type="GO" id="GO:0032259">
    <property type="term" value="P:methylation"/>
    <property type="evidence" value="ECO:0007669"/>
    <property type="project" value="UniProtKB-KW"/>
</dbReference>
<name>K6VKM6_9MICO</name>
<gene>
    <name evidence="6" type="ORF">KILIM_048_00110</name>
</gene>